<dbReference type="GO" id="GO:0006310">
    <property type="term" value="P:DNA recombination"/>
    <property type="evidence" value="ECO:0007669"/>
    <property type="project" value="InterPro"/>
</dbReference>
<protein>
    <submittedName>
        <fullName evidence="8">DNA ligase-like protein 1</fullName>
    </submittedName>
</protein>
<keyword evidence="5" id="KW-0539">Nucleus</keyword>
<dbReference type="GO" id="GO:0003677">
    <property type="term" value="F:DNA binding"/>
    <property type="evidence" value="ECO:0007669"/>
    <property type="project" value="InterPro"/>
</dbReference>
<accession>A0A4V6DW80</accession>
<dbReference type="Gene3D" id="3.30.470.30">
    <property type="entry name" value="DNA ligase/mRNA capping enzyme"/>
    <property type="match status" value="1"/>
</dbReference>
<name>A0A4V6DW80_9PEZI</name>
<feature type="region of interest" description="Disordered" evidence="6">
    <location>
        <begin position="935"/>
        <end position="958"/>
    </location>
</feature>
<evidence type="ECO:0000256" key="5">
    <source>
        <dbReference type="ARBA" id="ARBA00023242"/>
    </source>
</evidence>
<dbReference type="PROSITE" id="PS50160">
    <property type="entry name" value="DNA_LIGASE_A3"/>
    <property type="match status" value="1"/>
</dbReference>
<evidence type="ECO:0000256" key="1">
    <source>
        <dbReference type="ARBA" id="ARBA00007572"/>
    </source>
</evidence>
<dbReference type="GO" id="GO:0006303">
    <property type="term" value="P:double-strand break repair via nonhomologous end joining"/>
    <property type="evidence" value="ECO:0007669"/>
    <property type="project" value="TreeGrafter"/>
</dbReference>
<dbReference type="Gene3D" id="1.10.3260.10">
    <property type="entry name" value="DNA ligase, ATP-dependent, N-terminal domain"/>
    <property type="match status" value="1"/>
</dbReference>
<dbReference type="InterPro" id="IPR012340">
    <property type="entry name" value="NA-bd_OB-fold"/>
</dbReference>
<comment type="caution">
    <text evidence="8">The sequence shown here is derived from an EMBL/GenBank/DDBJ whole genome shotgun (WGS) entry which is preliminary data.</text>
</comment>
<keyword evidence="3" id="KW-0547">Nucleotide-binding</keyword>
<evidence type="ECO:0000256" key="3">
    <source>
        <dbReference type="ARBA" id="ARBA00022741"/>
    </source>
</evidence>
<keyword evidence="4" id="KW-0067">ATP-binding</keyword>
<evidence type="ECO:0000313" key="9">
    <source>
        <dbReference type="Proteomes" id="UP000308133"/>
    </source>
</evidence>
<dbReference type="InterPro" id="IPR012308">
    <property type="entry name" value="DNA_ligase_ATP-dep_N"/>
</dbReference>
<dbReference type="Pfam" id="PF01068">
    <property type="entry name" value="DNA_ligase_A_M"/>
    <property type="match status" value="1"/>
</dbReference>
<dbReference type="PANTHER" id="PTHR45997:SF2">
    <property type="entry name" value="ATP DEPENDENT DNA LIGASE DOMAIN PROTEIN (AFU_ORTHOLOGUE AFUA_5G02430)"/>
    <property type="match status" value="1"/>
</dbReference>
<sequence>MAFKFSVFCHLLSSIEDLVRRDPPLLPADRNERVSKEIWAWFRAHRRAIDNLDVTGTAALLSSLLPERRTDRVYGIQQTSFSRTLCRALGLSSTKSRDLNAFKQPGHGDLGDCLERILEGGGPPALPVVTLGEIDKTLLGIASGYRFSSPAIRGQHNPDLDAQSVLITIVRRLQPTEAKWLVRLVLKDLSPVQLDEHMILRSIHFLLPDILRFQHHFDAAVETLRGPFRKYPSCPDAQSASLLRKLVAGSYRPQIGIKISRSTFTKARSIDHCLQITNKKRWMIERKYDGEYCEMHVDLSRGQDWLKIYSKSGKDSTQDRQALREILRKSLAIDSVNCKIKTKCILLGELVVYSEFEKQIMPFHKIRKYVSRSGSYLGTSKDSPRHAHEHLMIVFFDLLLLDDNNVMQKPLEERKLLLQGLVRKKSGRATIAESKVLDFADPDSKRRLMNHLAASVAARHEGLVLKPCGRPYLAIPGESGTDASTVIKLKKDYISGLGDEADLAVVGASYDTQLAASKTLGPKSYTHFHVGCLMNQDNVERYQARPRFKVVGIISADGCIPPTILPKANSLARINAEEYNPSHPPSSFDLEPEAPRMTVVLRSPFVFEVLGSSYEKPSDCNYWMLRHPRVKKLHEDRTWRDCVSFEDLQKLAKQALSAPVDSESQENLRWMDKIERSCRRKLARASTQTTPTSPLKRKTPPTTLIKTSKKPALLETSHNPRLPPISPSTNSQALIKGKMDDETPMIFNVPVGTSPLLGQCAFLSAATDGAHRRCPLSNSVVCVPASGGETAAKELAKLHGAVVVSSVETLVAMAGPWMRGVLHLATGEGKEGREARAKAAFVVGMELGRKPGVVVDLVDVGKMVEECGGVQGSVVDWQLAKGYEEARVGWARQREGSEMSEVVWKWGEAGAGEDNGPAPSQMAAVAPKTMAGAKAAEASAGTVADSVDEEMGDEQTEG</sequence>
<dbReference type="Proteomes" id="UP000308133">
    <property type="component" value="Unassembled WGS sequence"/>
</dbReference>
<feature type="domain" description="ATP-dependent DNA ligase family profile" evidence="7">
    <location>
        <begin position="393"/>
        <end position="534"/>
    </location>
</feature>
<evidence type="ECO:0000259" key="7">
    <source>
        <dbReference type="PROSITE" id="PS50160"/>
    </source>
</evidence>
<evidence type="ECO:0000313" key="8">
    <source>
        <dbReference type="EMBL" id="TKX26792.1"/>
    </source>
</evidence>
<comment type="similarity">
    <text evidence="1">Belongs to the ATP-dependent DNA ligase family.</text>
</comment>
<gene>
    <name evidence="8" type="ORF">C1H76_0946</name>
</gene>
<evidence type="ECO:0000256" key="4">
    <source>
        <dbReference type="ARBA" id="ARBA00022840"/>
    </source>
</evidence>
<proteinExistence type="inferred from homology"/>
<dbReference type="InterPro" id="IPR012310">
    <property type="entry name" value="DNA_ligase_ATP-dep_cent"/>
</dbReference>
<evidence type="ECO:0000256" key="2">
    <source>
        <dbReference type="ARBA" id="ARBA00022598"/>
    </source>
</evidence>
<reference evidence="8 9" key="1">
    <citation type="submission" date="2018-02" db="EMBL/GenBank/DDBJ databases">
        <title>Draft genome sequences of Elsinoe sp., causing black scab on jojoba.</title>
        <authorList>
            <person name="Stodart B."/>
            <person name="Jeffress S."/>
            <person name="Ash G."/>
            <person name="Arun Chinnappa K."/>
        </authorList>
    </citation>
    <scope>NUCLEOTIDE SEQUENCE [LARGE SCALE GENOMIC DNA]</scope>
    <source>
        <strain evidence="8 9">Hillstone_2</strain>
    </source>
</reference>
<dbReference type="AlphaFoldDB" id="A0A4V6DW80"/>
<dbReference type="Pfam" id="PF04675">
    <property type="entry name" value="DNA_ligase_A_N"/>
    <property type="match status" value="1"/>
</dbReference>
<dbReference type="SUPFAM" id="SSF56091">
    <property type="entry name" value="DNA ligase/mRNA capping enzyme, catalytic domain"/>
    <property type="match status" value="1"/>
</dbReference>
<organism evidence="8 9">
    <name type="scientific">Elsinoe australis</name>
    <dbReference type="NCBI Taxonomy" id="40998"/>
    <lineage>
        <taxon>Eukaryota</taxon>
        <taxon>Fungi</taxon>
        <taxon>Dikarya</taxon>
        <taxon>Ascomycota</taxon>
        <taxon>Pezizomycotina</taxon>
        <taxon>Dothideomycetes</taxon>
        <taxon>Dothideomycetidae</taxon>
        <taxon>Myriangiales</taxon>
        <taxon>Elsinoaceae</taxon>
        <taxon>Elsinoe</taxon>
    </lineage>
</organism>
<dbReference type="PANTHER" id="PTHR45997">
    <property type="entry name" value="DNA LIGASE 4"/>
    <property type="match status" value="1"/>
</dbReference>
<feature type="region of interest" description="Disordered" evidence="6">
    <location>
        <begin position="683"/>
        <end position="703"/>
    </location>
</feature>
<dbReference type="EMBL" id="PTQR01000011">
    <property type="protein sequence ID" value="TKX26792.1"/>
    <property type="molecule type" value="Genomic_DNA"/>
</dbReference>
<dbReference type="InterPro" id="IPR029710">
    <property type="entry name" value="LIG4"/>
</dbReference>
<dbReference type="InterPro" id="IPR036599">
    <property type="entry name" value="DNA_ligase_N_sf"/>
</dbReference>
<feature type="compositionally biased region" description="Low complexity" evidence="6">
    <location>
        <begin position="935"/>
        <end position="944"/>
    </location>
</feature>
<dbReference type="GO" id="GO:0005524">
    <property type="term" value="F:ATP binding"/>
    <property type="evidence" value="ECO:0007669"/>
    <property type="project" value="UniProtKB-KW"/>
</dbReference>
<evidence type="ECO:0000256" key="6">
    <source>
        <dbReference type="SAM" id="MobiDB-lite"/>
    </source>
</evidence>
<dbReference type="GO" id="GO:0006297">
    <property type="term" value="P:nucleotide-excision repair, DNA gap filling"/>
    <property type="evidence" value="ECO:0007669"/>
    <property type="project" value="TreeGrafter"/>
</dbReference>
<dbReference type="Gene3D" id="2.40.50.140">
    <property type="entry name" value="Nucleic acid-binding proteins"/>
    <property type="match status" value="1"/>
</dbReference>
<dbReference type="GO" id="GO:0003910">
    <property type="term" value="F:DNA ligase (ATP) activity"/>
    <property type="evidence" value="ECO:0007669"/>
    <property type="project" value="InterPro"/>
</dbReference>
<feature type="compositionally biased region" description="Acidic residues" evidence="6">
    <location>
        <begin position="946"/>
        <end position="958"/>
    </location>
</feature>
<keyword evidence="2 8" id="KW-0436">Ligase</keyword>
<dbReference type="GO" id="GO:0032807">
    <property type="term" value="C:DNA ligase IV complex"/>
    <property type="evidence" value="ECO:0007669"/>
    <property type="project" value="TreeGrafter"/>
</dbReference>